<dbReference type="AlphaFoldDB" id="A0A0B9H2W8"/>
<proteinExistence type="predicted"/>
<dbReference type="Pfam" id="PF18285">
    <property type="entry name" value="LuxT_C"/>
    <property type="match status" value="1"/>
</dbReference>
<reference evidence="1 2" key="1">
    <citation type="submission" date="2014-12" db="EMBL/GenBank/DDBJ databases">
        <title>Genome sequencing of Photobacterium gaetbulicola AD005a.</title>
        <authorList>
            <person name="Adrian T.G.S."/>
            <person name="Chan K.G."/>
        </authorList>
    </citation>
    <scope>NUCLEOTIDE SEQUENCE [LARGE SCALE GENOMIC DNA]</scope>
    <source>
        <strain evidence="1 2">AD005a</strain>
    </source>
</reference>
<evidence type="ECO:0000313" key="1">
    <source>
        <dbReference type="EMBL" id="KHT65251.1"/>
    </source>
</evidence>
<name>A0A0B9H2W8_9GAMM</name>
<protein>
    <submittedName>
        <fullName evidence="1">Uncharacterized protein</fullName>
    </submittedName>
</protein>
<comment type="caution">
    <text evidence="1">The sequence shown here is derived from an EMBL/GenBank/DDBJ whole genome shotgun (WGS) entry which is preliminary data.</text>
</comment>
<accession>A0A0B9H2W8</accession>
<evidence type="ECO:0000313" key="2">
    <source>
        <dbReference type="Proteomes" id="UP000031278"/>
    </source>
</evidence>
<gene>
    <name evidence="1" type="ORF">RJ45_02180</name>
</gene>
<dbReference type="EMBL" id="JWLZ01000017">
    <property type="protein sequence ID" value="KHT65251.1"/>
    <property type="molecule type" value="Genomic_DNA"/>
</dbReference>
<dbReference type="Gene3D" id="1.10.357.10">
    <property type="entry name" value="Tetracycline Repressor, domain 2"/>
    <property type="match status" value="1"/>
</dbReference>
<dbReference type="Proteomes" id="UP000031278">
    <property type="component" value="Unassembled WGS sequence"/>
</dbReference>
<organism evidence="1 2">
    <name type="scientific">Photobacterium gaetbulicola</name>
    <dbReference type="NCBI Taxonomy" id="1295392"/>
    <lineage>
        <taxon>Bacteria</taxon>
        <taxon>Pseudomonadati</taxon>
        <taxon>Pseudomonadota</taxon>
        <taxon>Gammaproteobacteria</taxon>
        <taxon>Vibrionales</taxon>
        <taxon>Vibrionaceae</taxon>
        <taxon>Photobacterium</taxon>
    </lineage>
</organism>
<sequence>MASPTFNAIIQVPLNSTSHHVAIEYAKQAWRELEDLVEEKLGAEVKENDLPRLLGRNIFMLTASKAA</sequence>